<keyword evidence="1" id="KW-0812">Transmembrane</keyword>
<sequence>MTNPHRTRHVSTNLSAAAPAAGTIAPAPAPPLPHDGRVARVVIGLVLLITSLTAVAVTITLAQGAPAAAWVVAGLGVVTVAALVAGAAALSAPSARPG</sequence>
<organism evidence="2 3">
    <name type="scientific">Rhodoplanes elegans</name>
    <dbReference type="NCBI Taxonomy" id="29408"/>
    <lineage>
        <taxon>Bacteria</taxon>
        <taxon>Pseudomonadati</taxon>
        <taxon>Pseudomonadota</taxon>
        <taxon>Alphaproteobacteria</taxon>
        <taxon>Hyphomicrobiales</taxon>
        <taxon>Nitrobacteraceae</taxon>
        <taxon>Rhodoplanes</taxon>
    </lineage>
</organism>
<comment type="caution">
    <text evidence="2">The sequence shown here is derived from an EMBL/GenBank/DDBJ whole genome shotgun (WGS) entry which is preliminary data.</text>
</comment>
<dbReference type="AlphaFoldDB" id="A0A327KPA4"/>
<feature type="transmembrane region" description="Helical" evidence="1">
    <location>
        <begin position="68"/>
        <end position="90"/>
    </location>
</feature>
<keyword evidence="1" id="KW-1133">Transmembrane helix</keyword>
<keyword evidence="3" id="KW-1185">Reference proteome</keyword>
<name>A0A327KPA4_9BRAD</name>
<protein>
    <submittedName>
        <fullName evidence="2">Uncharacterized protein</fullName>
    </submittedName>
</protein>
<feature type="non-terminal residue" evidence="2">
    <location>
        <position position="98"/>
    </location>
</feature>
<evidence type="ECO:0000313" key="3">
    <source>
        <dbReference type="Proteomes" id="UP000248863"/>
    </source>
</evidence>
<gene>
    <name evidence="2" type="ORF">CH338_08240</name>
</gene>
<accession>A0A327KPA4</accession>
<evidence type="ECO:0000256" key="1">
    <source>
        <dbReference type="SAM" id="Phobius"/>
    </source>
</evidence>
<evidence type="ECO:0000313" key="2">
    <source>
        <dbReference type="EMBL" id="RAI39824.1"/>
    </source>
</evidence>
<dbReference type="EMBL" id="NPEU01000061">
    <property type="protein sequence ID" value="RAI39824.1"/>
    <property type="molecule type" value="Genomic_DNA"/>
</dbReference>
<keyword evidence="1" id="KW-0472">Membrane</keyword>
<reference evidence="2 3" key="1">
    <citation type="submission" date="2017-07" db="EMBL/GenBank/DDBJ databases">
        <title>Draft Genome Sequences of Select Purple Nonsulfur Bacteria.</title>
        <authorList>
            <person name="Lasarre B."/>
            <person name="Mckinlay J.B."/>
        </authorList>
    </citation>
    <scope>NUCLEOTIDE SEQUENCE [LARGE SCALE GENOMIC DNA]</scope>
    <source>
        <strain evidence="2 3">DSM 11907</strain>
    </source>
</reference>
<feature type="transmembrane region" description="Helical" evidence="1">
    <location>
        <begin position="41"/>
        <end position="62"/>
    </location>
</feature>
<dbReference type="Proteomes" id="UP000248863">
    <property type="component" value="Unassembled WGS sequence"/>
</dbReference>
<proteinExistence type="predicted"/>